<dbReference type="SUPFAM" id="SSF52540">
    <property type="entry name" value="P-loop containing nucleoside triphosphate hydrolases"/>
    <property type="match status" value="1"/>
</dbReference>
<evidence type="ECO:0000313" key="12">
    <source>
        <dbReference type="RefSeq" id="XP_015876621.1"/>
    </source>
</evidence>
<dbReference type="Pfam" id="PF09336">
    <property type="entry name" value="Vps4_C"/>
    <property type="match status" value="1"/>
</dbReference>
<dbReference type="InterPro" id="IPR003593">
    <property type="entry name" value="AAA+_ATPase"/>
</dbReference>
<dbReference type="InterPro" id="IPR050304">
    <property type="entry name" value="MT-severing_AAA_ATPase"/>
</dbReference>
<gene>
    <name evidence="12" type="primary">LOC107413237</name>
</gene>
<evidence type="ECO:0000256" key="3">
    <source>
        <dbReference type="ARBA" id="ARBA00022741"/>
    </source>
</evidence>
<evidence type="ECO:0000256" key="1">
    <source>
        <dbReference type="ARBA" id="ARBA00004481"/>
    </source>
</evidence>
<dbReference type="Gene3D" id="3.40.50.300">
    <property type="entry name" value="P-loop containing nucleotide triphosphate hydrolases"/>
    <property type="match status" value="1"/>
</dbReference>
<evidence type="ECO:0000259" key="9">
    <source>
        <dbReference type="SMART" id="SM00382"/>
    </source>
</evidence>
<dbReference type="InterPro" id="IPR007330">
    <property type="entry name" value="MIT_dom"/>
</dbReference>
<name>A0A6P3ZM27_ZIZJJ</name>
<keyword evidence="11" id="KW-1185">Reference proteome</keyword>
<dbReference type="InterPro" id="IPR036181">
    <property type="entry name" value="MIT_dom_sf"/>
</dbReference>
<reference evidence="12" key="1">
    <citation type="submission" date="2025-08" db="UniProtKB">
        <authorList>
            <consortium name="RefSeq"/>
        </authorList>
    </citation>
    <scope>IDENTIFICATION</scope>
    <source>
        <tissue evidence="12">Seedling</tissue>
    </source>
</reference>
<dbReference type="PANTHER" id="PTHR23074:SF159">
    <property type="entry name" value="PROTEIN SUPPRESSOR OF K(+) TRANSPORT GROWTH DEFECT 1"/>
    <property type="match status" value="1"/>
</dbReference>
<evidence type="ECO:0000259" key="10">
    <source>
        <dbReference type="SMART" id="SM00745"/>
    </source>
</evidence>
<dbReference type="InterPro" id="IPR015415">
    <property type="entry name" value="Spast_Vps4_C"/>
</dbReference>
<dbReference type="KEGG" id="zju:107413237"/>
<evidence type="ECO:0000256" key="4">
    <source>
        <dbReference type="ARBA" id="ARBA00022753"/>
    </source>
</evidence>
<feature type="domain" description="AAA+ ATPase" evidence="9">
    <location>
        <begin position="161"/>
        <end position="297"/>
    </location>
</feature>
<dbReference type="InterPro" id="IPR003960">
    <property type="entry name" value="ATPase_AAA_CS"/>
</dbReference>
<dbReference type="CDD" id="cd19521">
    <property type="entry name" value="RecA-like_VPS4"/>
    <property type="match status" value="1"/>
</dbReference>
<dbReference type="Proteomes" id="UP001652623">
    <property type="component" value="Chromosome 8"/>
</dbReference>
<dbReference type="CDD" id="cd02678">
    <property type="entry name" value="MIT_VPS4"/>
    <property type="match status" value="1"/>
</dbReference>
<evidence type="ECO:0000256" key="2">
    <source>
        <dbReference type="ARBA" id="ARBA00006914"/>
    </source>
</evidence>
<dbReference type="FunFam" id="1.20.58.80:FF:000007">
    <property type="entry name" value="Suppressor of K+ transport growth defect 1"/>
    <property type="match status" value="1"/>
</dbReference>
<dbReference type="FunFam" id="1.10.8.60:FF:000015">
    <property type="entry name" value="vacuolar protein sorting-associated protein 4A"/>
    <property type="match status" value="1"/>
</dbReference>
<proteinExistence type="inferred from homology"/>
<organism evidence="11 12">
    <name type="scientific">Ziziphus jujuba</name>
    <name type="common">Chinese jujube</name>
    <name type="synonym">Ziziphus sativa</name>
    <dbReference type="NCBI Taxonomy" id="326968"/>
    <lineage>
        <taxon>Eukaryota</taxon>
        <taxon>Viridiplantae</taxon>
        <taxon>Streptophyta</taxon>
        <taxon>Embryophyta</taxon>
        <taxon>Tracheophyta</taxon>
        <taxon>Spermatophyta</taxon>
        <taxon>Magnoliopsida</taxon>
        <taxon>eudicotyledons</taxon>
        <taxon>Gunneridae</taxon>
        <taxon>Pentapetalae</taxon>
        <taxon>rosids</taxon>
        <taxon>fabids</taxon>
        <taxon>Rosales</taxon>
        <taxon>Rhamnaceae</taxon>
        <taxon>Paliureae</taxon>
        <taxon>Ziziphus</taxon>
    </lineage>
</organism>
<feature type="compositionally biased region" description="Low complexity" evidence="8">
    <location>
        <begin position="81"/>
        <end position="93"/>
    </location>
</feature>
<dbReference type="SMART" id="SM00382">
    <property type="entry name" value="AAA"/>
    <property type="match status" value="1"/>
</dbReference>
<dbReference type="Pfam" id="PF00004">
    <property type="entry name" value="AAA"/>
    <property type="match status" value="1"/>
</dbReference>
<sequence>MYSNFKEHAIEYVKKAVEEDDAGNYSKAFPLYMNALEYFKTHLKYEKNPKIKEAITQKFCEYLRRAEEIRAILDSGGGSGPASNGNAAATASPKSKGGERKEGGDPELEKLRAGLDSVIIREKPNVKWNDVAGLESAKQALQEAVILPVKFPQFFTGRRRPWRAFLLYGPPGTGKSYLAKAVATEADSTFFSVSSSDLVSKWMGESEKLVSNLFQMARDSAPSIIFIDEIDSLCGQRGEGNESEASRRIKTELLVQMQGVGNDDQKILILAATNTPYALDQAIRRRFDKRIYIPLPDVKARQHMFKVHLGDTPNNLTESDFEYLARKTEGFSGSDISVCVKDVLFEPVRKTRDAKFFRETSKGMWVPCESTKRGAIEITMQELDAKGLASKIQPPPITRADFDKVLQRQKPTVSKADLEVHERFTNEFGEEG</sequence>
<keyword evidence="6" id="KW-0472">Membrane</keyword>
<accession>A0A6P3ZM27</accession>
<comment type="similarity">
    <text evidence="2 7">Belongs to the AAA ATPase family.</text>
</comment>
<dbReference type="SMART" id="SM00745">
    <property type="entry name" value="MIT"/>
    <property type="match status" value="1"/>
</dbReference>
<evidence type="ECO:0000256" key="5">
    <source>
        <dbReference type="ARBA" id="ARBA00022840"/>
    </source>
</evidence>
<dbReference type="Pfam" id="PF17862">
    <property type="entry name" value="AAA_lid_3"/>
    <property type="match status" value="1"/>
</dbReference>
<dbReference type="Gene3D" id="1.10.8.60">
    <property type="match status" value="1"/>
</dbReference>
<dbReference type="InterPro" id="IPR041569">
    <property type="entry name" value="AAA_lid_3"/>
</dbReference>
<keyword evidence="3 7" id="KW-0547">Nucleotide-binding</keyword>
<evidence type="ECO:0000256" key="8">
    <source>
        <dbReference type="SAM" id="MobiDB-lite"/>
    </source>
</evidence>
<dbReference type="GO" id="GO:0016197">
    <property type="term" value="P:endosomal transport"/>
    <property type="evidence" value="ECO:0007669"/>
    <property type="project" value="TreeGrafter"/>
</dbReference>
<dbReference type="GO" id="GO:0010008">
    <property type="term" value="C:endosome membrane"/>
    <property type="evidence" value="ECO:0007669"/>
    <property type="project" value="UniProtKB-SubCell"/>
</dbReference>
<protein>
    <submittedName>
        <fullName evidence="12">Protein SUPPRESSOR OF K(+) TRANSPORT GROWTH DEFECT 1</fullName>
    </submittedName>
</protein>
<feature type="domain" description="MIT" evidence="10">
    <location>
        <begin position="2"/>
        <end position="79"/>
    </location>
</feature>
<dbReference type="GO" id="GO:0016887">
    <property type="term" value="F:ATP hydrolysis activity"/>
    <property type="evidence" value="ECO:0007669"/>
    <property type="project" value="InterPro"/>
</dbReference>
<dbReference type="GeneID" id="107413237"/>
<dbReference type="InterPro" id="IPR003959">
    <property type="entry name" value="ATPase_AAA_core"/>
</dbReference>
<comment type="subcellular location">
    <subcellularLocation>
        <location evidence="1">Endosome membrane</location>
        <topology evidence="1">Peripheral membrane protein</topology>
    </subcellularLocation>
</comment>
<dbReference type="RefSeq" id="XP_015876621.1">
    <property type="nucleotide sequence ID" value="XM_016021135.4"/>
</dbReference>
<dbReference type="InterPro" id="IPR027417">
    <property type="entry name" value="P-loop_NTPase"/>
</dbReference>
<dbReference type="AlphaFoldDB" id="A0A6P3ZM27"/>
<keyword evidence="5 7" id="KW-0067">ATP-binding</keyword>
<dbReference type="FunFam" id="3.40.50.300:FF:000043">
    <property type="entry name" value="Vacuolar protein sorting-associated protein 4"/>
    <property type="match status" value="1"/>
</dbReference>
<dbReference type="Pfam" id="PF04212">
    <property type="entry name" value="MIT"/>
    <property type="match status" value="1"/>
</dbReference>
<evidence type="ECO:0000256" key="7">
    <source>
        <dbReference type="RuleBase" id="RU003651"/>
    </source>
</evidence>
<evidence type="ECO:0000256" key="6">
    <source>
        <dbReference type="ARBA" id="ARBA00023136"/>
    </source>
</evidence>
<dbReference type="GO" id="GO:0005524">
    <property type="term" value="F:ATP binding"/>
    <property type="evidence" value="ECO:0007669"/>
    <property type="project" value="UniProtKB-KW"/>
</dbReference>
<evidence type="ECO:0000313" key="11">
    <source>
        <dbReference type="Proteomes" id="UP001652623"/>
    </source>
</evidence>
<dbReference type="InterPro" id="IPR045253">
    <property type="entry name" value="VPS4_MIT"/>
</dbReference>
<dbReference type="Gene3D" id="1.20.58.80">
    <property type="entry name" value="Phosphotransferase system, lactose/cellobiose-type IIA subunit"/>
    <property type="match status" value="1"/>
</dbReference>
<keyword evidence="4" id="KW-0967">Endosome</keyword>
<dbReference type="PROSITE" id="PS00674">
    <property type="entry name" value="AAA"/>
    <property type="match status" value="1"/>
</dbReference>
<dbReference type="GO" id="GO:0007033">
    <property type="term" value="P:vacuole organization"/>
    <property type="evidence" value="ECO:0007669"/>
    <property type="project" value="TreeGrafter"/>
</dbReference>
<feature type="region of interest" description="Disordered" evidence="8">
    <location>
        <begin position="74"/>
        <end position="107"/>
    </location>
</feature>
<feature type="compositionally biased region" description="Basic and acidic residues" evidence="8">
    <location>
        <begin position="96"/>
        <end position="107"/>
    </location>
</feature>
<dbReference type="PANTHER" id="PTHR23074">
    <property type="entry name" value="AAA DOMAIN-CONTAINING"/>
    <property type="match status" value="1"/>
</dbReference>
<dbReference type="SUPFAM" id="SSF116846">
    <property type="entry name" value="MIT domain"/>
    <property type="match status" value="1"/>
</dbReference>